<keyword evidence="2" id="KW-1185">Reference proteome</keyword>
<evidence type="ECO:0000313" key="2">
    <source>
        <dbReference type="Proteomes" id="UP001172159"/>
    </source>
</evidence>
<reference evidence="1" key="1">
    <citation type="submission" date="2023-06" db="EMBL/GenBank/DDBJ databases">
        <title>Genome-scale phylogeny and comparative genomics of the fungal order Sordariales.</title>
        <authorList>
            <consortium name="Lawrence Berkeley National Laboratory"/>
            <person name="Hensen N."/>
            <person name="Bonometti L."/>
            <person name="Westerberg I."/>
            <person name="Brannstrom I.O."/>
            <person name="Guillou S."/>
            <person name="Cros-Aarteil S."/>
            <person name="Calhoun S."/>
            <person name="Haridas S."/>
            <person name="Kuo A."/>
            <person name="Mondo S."/>
            <person name="Pangilinan J."/>
            <person name="Riley R."/>
            <person name="Labutti K."/>
            <person name="Andreopoulos B."/>
            <person name="Lipzen A."/>
            <person name="Chen C."/>
            <person name="Yanf M."/>
            <person name="Daum C."/>
            <person name="Ng V."/>
            <person name="Clum A."/>
            <person name="Steindorff A."/>
            <person name="Ohm R."/>
            <person name="Martin F."/>
            <person name="Silar P."/>
            <person name="Natvig D."/>
            <person name="Lalanne C."/>
            <person name="Gautier V."/>
            <person name="Ament-Velasquez S.L."/>
            <person name="Kruys A."/>
            <person name="Hutchinson M.I."/>
            <person name="Powell A.J."/>
            <person name="Barry K."/>
            <person name="Miller A.N."/>
            <person name="Grigoriev I.V."/>
            <person name="Debuchy R."/>
            <person name="Gladieux P."/>
            <person name="Thoren M.H."/>
            <person name="Johannesson H."/>
        </authorList>
    </citation>
    <scope>NUCLEOTIDE SEQUENCE</scope>
    <source>
        <strain evidence="1">CBS 540.89</strain>
    </source>
</reference>
<dbReference type="EMBL" id="JAUKTV010000002">
    <property type="protein sequence ID" value="KAK0744717.1"/>
    <property type="molecule type" value="Genomic_DNA"/>
</dbReference>
<protein>
    <submittedName>
        <fullName evidence="1">Uncharacterized protein</fullName>
    </submittedName>
</protein>
<name>A0AA40ESJ2_9PEZI</name>
<dbReference type="Proteomes" id="UP001172159">
    <property type="component" value="Unassembled WGS sequence"/>
</dbReference>
<proteinExistence type="predicted"/>
<evidence type="ECO:0000313" key="1">
    <source>
        <dbReference type="EMBL" id="KAK0744717.1"/>
    </source>
</evidence>
<gene>
    <name evidence="1" type="ORF">B0T21DRAFT_280312</name>
</gene>
<accession>A0AA40ESJ2</accession>
<comment type="caution">
    <text evidence="1">The sequence shown here is derived from an EMBL/GenBank/DDBJ whole genome shotgun (WGS) entry which is preliminary data.</text>
</comment>
<sequence length="278" mass="30317">MDGMDIQVLAAFRTGFGNTTAAGNNDNNINDDAGIIVKREEEGKVKMGLTHYGPRTFPIEALNDLVQRNFRATGSAPLAISGRYYELVYVLIATLIAKPWGKAVVVIDFEGRFDPLRVLAAPLAGSASSTLPDNEGKVTKKARVNKADLEHVHILQPKKGNWEQQPPARFVSACLTTMEEYLLYGAHRSRGREWWGTVVIGGGFNPIGGLPKAVSAQVAVTAGRRGWLRVERADVPGFGELTVEQAVRDREKRQQAVEQMGWVGNSPWGGFSFGTEAP</sequence>
<dbReference type="AlphaFoldDB" id="A0AA40ESJ2"/>
<organism evidence="1 2">
    <name type="scientific">Apiosordaria backusii</name>
    <dbReference type="NCBI Taxonomy" id="314023"/>
    <lineage>
        <taxon>Eukaryota</taxon>
        <taxon>Fungi</taxon>
        <taxon>Dikarya</taxon>
        <taxon>Ascomycota</taxon>
        <taxon>Pezizomycotina</taxon>
        <taxon>Sordariomycetes</taxon>
        <taxon>Sordariomycetidae</taxon>
        <taxon>Sordariales</taxon>
        <taxon>Lasiosphaeriaceae</taxon>
        <taxon>Apiosordaria</taxon>
    </lineage>
</organism>